<dbReference type="NCBIfam" id="TIGR00231">
    <property type="entry name" value="small_GTP"/>
    <property type="match status" value="1"/>
</dbReference>
<feature type="compositionally biased region" description="Polar residues" evidence="2">
    <location>
        <begin position="1408"/>
        <end position="1420"/>
    </location>
</feature>
<feature type="region of interest" description="Disordered" evidence="2">
    <location>
        <begin position="695"/>
        <end position="744"/>
    </location>
</feature>
<dbReference type="Pfam" id="PF00071">
    <property type="entry name" value="Ras"/>
    <property type="match status" value="1"/>
</dbReference>
<dbReference type="PRINTS" id="PR00449">
    <property type="entry name" value="RASTRNSFRMNG"/>
</dbReference>
<dbReference type="InterPro" id="IPR001806">
    <property type="entry name" value="Small_GTPase"/>
</dbReference>
<feature type="compositionally biased region" description="Polar residues" evidence="2">
    <location>
        <begin position="1457"/>
        <end position="1466"/>
    </location>
</feature>
<evidence type="ECO:0000256" key="2">
    <source>
        <dbReference type="SAM" id="MobiDB-lite"/>
    </source>
</evidence>
<feature type="region of interest" description="Disordered" evidence="2">
    <location>
        <begin position="940"/>
        <end position="971"/>
    </location>
</feature>
<dbReference type="PROSITE" id="PS51421">
    <property type="entry name" value="RAS"/>
    <property type="match status" value="1"/>
</dbReference>
<feature type="region of interest" description="Disordered" evidence="2">
    <location>
        <begin position="997"/>
        <end position="1019"/>
    </location>
</feature>
<reference evidence="3 4" key="1">
    <citation type="submission" date="2014-06" db="EMBL/GenBank/DDBJ databases">
        <authorList>
            <person name="Swart Estienne"/>
        </authorList>
    </citation>
    <scope>NUCLEOTIDE SEQUENCE [LARGE SCALE GENOMIC DNA]</scope>
    <source>
        <strain evidence="3 4">130c</strain>
    </source>
</reference>
<feature type="compositionally biased region" description="Polar residues" evidence="2">
    <location>
        <begin position="697"/>
        <end position="707"/>
    </location>
</feature>
<keyword evidence="1" id="KW-0547">Nucleotide-binding</keyword>
<keyword evidence="4" id="KW-1185">Reference proteome</keyword>
<dbReference type="SUPFAM" id="SSF52540">
    <property type="entry name" value="P-loop containing nucleoside triphosphate hydrolases"/>
    <property type="match status" value="1"/>
</dbReference>
<dbReference type="OrthoDB" id="298244at2759"/>
<feature type="region of interest" description="Disordered" evidence="2">
    <location>
        <begin position="807"/>
        <end position="836"/>
    </location>
</feature>
<evidence type="ECO:0000313" key="4">
    <source>
        <dbReference type="Proteomes" id="UP000039865"/>
    </source>
</evidence>
<dbReference type="SMART" id="SM00176">
    <property type="entry name" value="RAN"/>
    <property type="match status" value="1"/>
</dbReference>
<feature type="compositionally biased region" description="Low complexity" evidence="2">
    <location>
        <begin position="898"/>
        <end position="907"/>
    </location>
</feature>
<feature type="region of interest" description="Disordered" evidence="2">
    <location>
        <begin position="766"/>
        <end position="792"/>
    </location>
</feature>
<gene>
    <name evidence="3" type="primary">Contig1137.g1237</name>
    <name evidence="3" type="ORF">STYLEM_6620</name>
</gene>
<dbReference type="InterPro" id="IPR027417">
    <property type="entry name" value="P-loop_NTPase"/>
</dbReference>
<name>A0A078A701_STYLE</name>
<accession>A0A078A701</accession>
<proteinExistence type="predicted"/>
<dbReference type="Proteomes" id="UP000039865">
    <property type="component" value="Unassembled WGS sequence"/>
</dbReference>
<feature type="compositionally biased region" description="Polar residues" evidence="2">
    <location>
        <begin position="826"/>
        <end position="836"/>
    </location>
</feature>
<feature type="region of interest" description="Disordered" evidence="2">
    <location>
        <begin position="528"/>
        <end position="564"/>
    </location>
</feature>
<dbReference type="PANTHER" id="PTHR47978">
    <property type="match status" value="1"/>
</dbReference>
<dbReference type="SMART" id="SM00175">
    <property type="entry name" value="RAB"/>
    <property type="match status" value="1"/>
</dbReference>
<feature type="region of interest" description="Disordered" evidence="2">
    <location>
        <begin position="1148"/>
        <end position="1176"/>
    </location>
</feature>
<sequence>MNQNLKQFQQQDISENIASPMSNQRIVSSNASPMGRNLGEEVTDDMIRDETNQEGRFQDVVSAEFTESYLKNQSPGTEAYPQALVNYLDNDLDLVSQQMLTDDQNHNPNFEMEFNFDGFSHQDLIERNLNMQCFLQTYTSKECIVCHPILQQIYLNAIQPDKQIDTNIRNTKYDLSQIIKDNLHKKYMTSKDFYNVKIINDIIYNEPTHIVAVFKDYLIYDDLSEFMKRFYDESETNSRLPRITEFYEKYSKVFPNYVILPESKMMYKNIERKQKIIDDKQRCIQAKHQKKEEKIKKKMMKLNGGVMPISAEINNIDVENYESSMSWLKNSMRFFDTRFMDSIMKQEKLPSQNTQHSSFIHQSQLLDQSNRKSANNQSYRNQSHLIKSFADLNLELLVQAFVTKDNQQQIITNDSNVTATLDVTMSSFNHHEESEKFIKAMANEQQKQKEVIMKQMQQRKVLQQQMLNNKQMLANQQYGQPILTKASISQNSEKSSVAGFANGIPQKFIFNTNGVNPYLKQQKYFEKIKTDQKRRQSQGSNSVHNGSPNQQTLQQAPSPPKAQQFQQIYGTNDPIPKQAITMVKQVANQKPNQDNQAIVKKKVKKQAVNLNHQQQDFKIKHGFNIPPNVVFSLTQNHSGSQTQRENLQKKMIDNLVLNQDQKMKNNFSPIDMHDQVNSKKPSIFGYNNQDAIIKPFNQGTGSQSARVLNNNDLKKKSKQNNSSSKDSRKQTYNTNNSPFQSTANYQTDLIKTSLDYKSYTGGISNIPSLKGSNHERDIQQPGFQKNQSTKPALANRMDDLIRGDLIANNRGRMPSPRDYLEESKQQDVSNTLNNQSNHMNSYQYQQVQNSQKFMNKRNPNKNQQYQQNHQQFQHENNIQTSSTISHGTSGYNSQPTHNQNLQQTTNSSNQTNQMMKVMSLDIADISTNLNNNSRNFLARQQQQIQLQKQSRGMNPRQKSVPKNKTKQQQHQIQQNVVFIGDNQNAQHYYASQIQNMNSSNNVNASSGRQSPLTNRNASSNNQLLDQNMIMANQYLIQQQVIGGGYSSVGNRYDGSQVIQNNRQIIKKVLQTNKNSSGNINGKSNSQNRVRESSPMDYQVQMLVNTTHQNPNQRYRDERQSLERVQRIGIPYQQSNLLVDSVDPTKRYSLKGNQSNKSPIIEPQQTSRVRGSSNNPKKIVIGKKTNIFGQAVGGAQPNKATGKIRQNLIKLRSMEKNYSEQQHDVFDKDFADHNYKLILVGHQRVGKTSIINRFVNDMFNDNEQSSQCMQVQKKLIKIDRTDKWAQLHLWDTLGQEQYKSLSPLYFRKAVGVFLVFDCTSMESFKACDGWFEQMSQTVDSRILIMLLGNKCDLPQREVPYNMAMEYARKKNFGYLEVSAKSGANIKNAFNCIVREVHRIRLQVKDETVDQTTGGSSGVNDTTRQKGKSIKINSELHKDEDDLDDENQNSDKKGKKGLTPQNSSSINQDHIPMQQERTPEF</sequence>
<dbReference type="Gene3D" id="3.40.50.300">
    <property type="entry name" value="P-loop containing nucleotide triphosphate hydrolases"/>
    <property type="match status" value="1"/>
</dbReference>
<evidence type="ECO:0000313" key="3">
    <source>
        <dbReference type="EMBL" id="CDW77656.1"/>
    </source>
</evidence>
<dbReference type="GO" id="GO:0005525">
    <property type="term" value="F:GTP binding"/>
    <property type="evidence" value="ECO:0007669"/>
    <property type="project" value="InterPro"/>
</dbReference>
<evidence type="ECO:0000256" key="1">
    <source>
        <dbReference type="ARBA" id="ARBA00022741"/>
    </source>
</evidence>
<dbReference type="InterPro" id="IPR005225">
    <property type="entry name" value="Small_GTP-bd"/>
</dbReference>
<feature type="region of interest" description="Disordered" evidence="2">
    <location>
        <begin position="1071"/>
        <end position="1093"/>
    </location>
</feature>
<dbReference type="SMART" id="SM00174">
    <property type="entry name" value="RHO"/>
    <property type="match status" value="1"/>
</dbReference>
<feature type="compositionally biased region" description="Low complexity" evidence="2">
    <location>
        <begin position="997"/>
        <end position="1006"/>
    </location>
</feature>
<feature type="region of interest" description="Disordered" evidence="2">
    <location>
        <begin position="881"/>
        <end position="907"/>
    </location>
</feature>
<dbReference type="SMART" id="SM00173">
    <property type="entry name" value="RAS"/>
    <property type="match status" value="1"/>
</dbReference>
<dbReference type="CDD" id="cd00154">
    <property type="entry name" value="Rab"/>
    <property type="match status" value="1"/>
</dbReference>
<dbReference type="InParanoid" id="A0A078A701"/>
<dbReference type="PROSITE" id="PS51419">
    <property type="entry name" value="RAB"/>
    <property type="match status" value="1"/>
</dbReference>
<feature type="region of interest" description="Disordered" evidence="2">
    <location>
        <begin position="1406"/>
        <end position="1479"/>
    </location>
</feature>
<feature type="compositionally biased region" description="Low complexity" evidence="2">
    <location>
        <begin position="1072"/>
        <end position="1087"/>
    </location>
</feature>
<feature type="compositionally biased region" description="Polar residues" evidence="2">
    <location>
        <begin position="1007"/>
        <end position="1019"/>
    </location>
</feature>
<feature type="compositionally biased region" description="Polar residues" evidence="2">
    <location>
        <begin position="730"/>
        <end position="744"/>
    </location>
</feature>
<protein>
    <submittedName>
        <fullName evidence="3">Ras-related protein raba4d</fullName>
    </submittedName>
</protein>
<feature type="compositionally biased region" description="Polar residues" evidence="2">
    <location>
        <begin position="1150"/>
        <end position="1175"/>
    </location>
</feature>
<feature type="compositionally biased region" description="Polar residues" evidence="2">
    <location>
        <begin position="881"/>
        <end position="897"/>
    </location>
</feature>
<feature type="compositionally biased region" description="Low complexity" evidence="2">
    <location>
        <begin position="940"/>
        <end position="949"/>
    </location>
</feature>
<dbReference type="EMBL" id="CCKQ01006344">
    <property type="protein sequence ID" value="CDW77656.1"/>
    <property type="molecule type" value="Genomic_DNA"/>
</dbReference>
<dbReference type="FunFam" id="3.40.50.300:FF:001329">
    <property type="entry name" value="Small GTP-binding protein, putative"/>
    <property type="match status" value="1"/>
</dbReference>
<feature type="compositionally biased region" description="Polar residues" evidence="2">
    <location>
        <begin position="781"/>
        <end position="790"/>
    </location>
</feature>
<organism evidence="3 4">
    <name type="scientific">Stylonychia lemnae</name>
    <name type="common">Ciliate</name>
    <dbReference type="NCBI Taxonomy" id="5949"/>
    <lineage>
        <taxon>Eukaryota</taxon>
        <taxon>Sar</taxon>
        <taxon>Alveolata</taxon>
        <taxon>Ciliophora</taxon>
        <taxon>Intramacronucleata</taxon>
        <taxon>Spirotrichea</taxon>
        <taxon>Stichotrichia</taxon>
        <taxon>Sporadotrichida</taxon>
        <taxon>Oxytrichidae</taxon>
        <taxon>Stylonychinae</taxon>
        <taxon>Stylonychia</taxon>
    </lineage>
</organism>
<feature type="compositionally biased region" description="Polar residues" evidence="2">
    <location>
        <begin position="537"/>
        <end position="564"/>
    </location>
</feature>
<dbReference type="GO" id="GO:0003924">
    <property type="term" value="F:GTPase activity"/>
    <property type="evidence" value="ECO:0007669"/>
    <property type="project" value="InterPro"/>
</dbReference>